<keyword evidence="2" id="KW-1133">Transmembrane helix</keyword>
<keyword evidence="2" id="KW-0472">Membrane</keyword>
<accession>A0A158L5B8</accession>
<dbReference type="EMBL" id="FCOM02000111">
    <property type="protein sequence ID" value="SAL88060.1"/>
    <property type="molecule type" value="Genomic_DNA"/>
</dbReference>
<evidence type="ECO:0000313" key="4">
    <source>
        <dbReference type="Proteomes" id="UP000055019"/>
    </source>
</evidence>
<dbReference type="RefSeq" id="WP_061152454.1">
    <property type="nucleotide sequence ID" value="NZ_FCOM02000111.1"/>
</dbReference>
<comment type="caution">
    <text evidence="3">The sequence shown here is derived from an EMBL/GenBank/DDBJ whole genome shotgun (WGS) entry which is preliminary data.</text>
</comment>
<gene>
    <name evidence="3" type="ORF">AWB74_08386</name>
</gene>
<keyword evidence="4" id="KW-1185">Reference proteome</keyword>
<sequence>MPKDFPPDRERPVGFGRWPNGAPIAAVAGVVLALDDVITRRRRAAAAWLAARRQALPLLPIRPSRLELAVIIALAETYGDALAVATRFLPVIDFIVERGAIVLVQRVMYGARPDDGHSDEPPSAIAEENARLADQVREAKVAFEFLCATWPDVFMAHAGAALSQGLPRLPSPPSTDSLREGGDD</sequence>
<evidence type="ECO:0000256" key="2">
    <source>
        <dbReference type="SAM" id="Phobius"/>
    </source>
</evidence>
<keyword evidence="2" id="KW-0812">Transmembrane</keyword>
<dbReference type="AlphaFoldDB" id="A0A158L5B8"/>
<feature type="transmembrane region" description="Helical" evidence="2">
    <location>
        <begin position="20"/>
        <end position="38"/>
    </location>
</feature>
<proteinExistence type="predicted"/>
<protein>
    <submittedName>
        <fullName evidence="3">Uncharacterized protein</fullName>
    </submittedName>
</protein>
<feature type="region of interest" description="Disordered" evidence="1">
    <location>
        <begin position="165"/>
        <end position="184"/>
    </location>
</feature>
<name>A0A158L5B8_9BURK</name>
<dbReference type="OrthoDB" id="9132334at2"/>
<organism evidence="3 4">
    <name type="scientific">Caballeronia arvi</name>
    <dbReference type="NCBI Taxonomy" id="1777135"/>
    <lineage>
        <taxon>Bacteria</taxon>
        <taxon>Pseudomonadati</taxon>
        <taxon>Pseudomonadota</taxon>
        <taxon>Betaproteobacteria</taxon>
        <taxon>Burkholderiales</taxon>
        <taxon>Burkholderiaceae</taxon>
        <taxon>Caballeronia</taxon>
    </lineage>
</organism>
<evidence type="ECO:0000256" key="1">
    <source>
        <dbReference type="SAM" id="MobiDB-lite"/>
    </source>
</evidence>
<dbReference type="Proteomes" id="UP000055019">
    <property type="component" value="Unassembled WGS sequence"/>
</dbReference>
<reference evidence="3" key="1">
    <citation type="submission" date="2016-01" db="EMBL/GenBank/DDBJ databases">
        <authorList>
            <person name="Peeters C."/>
        </authorList>
    </citation>
    <scope>NUCLEOTIDE SEQUENCE [LARGE SCALE GENOMIC DNA]</scope>
    <source>
        <strain evidence="3">LMG 29317</strain>
    </source>
</reference>
<evidence type="ECO:0000313" key="3">
    <source>
        <dbReference type="EMBL" id="SAL88060.1"/>
    </source>
</evidence>